<name>A0AAE1PFJ7_9EUCA</name>
<dbReference type="SUPFAM" id="SSF53098">
    <property type="entry name" value="Ribonuclease H-like"/>
    <property type="match status" value="1"/>
</dbReference>
<feature type="region of interest" description="Disordered" evidence="1">
    <location>
        <begin position="439"/>
        <end position="466"/>
    </location>
</feature>
<dbReference type="EMBL" id="JAWZYT010002033">
    <property type="protein sequence ID" value="KAK4307126.1"/>
    <property type="molecule type" value="Genomic_DNA"/>
</dbReference>
<evidence type="ECO:0000256" key="1">
    <source>
        <dbReference type="SAM" id="MobiDB-lite"/>
    </source>
</evidence>
<comment type="caution">
    <text evidence="2">The sequence shown here is derived from an EMBL/GenBank/DDBJ whole genome shotgun (WGS) entry which is preliminary data.</text>
</comment>
<proteinExistence type="predicted"/>
<dbReference type="Proteomes" id="UP001292094">
    <property type="component" value="Unassembled WGS sequence"/>
</dbReference>
<sequence>MPKEVDNKYRAQNYRREWEKERWAQGWLSASKNHAGKAYCFLCDKHLVPGKSELMGHRNTSLHVQRAKTGQQNQLLSSFAVTRDSTTVKAELNVVVLIARKNISLNFLDSLVTTLHGIADYSKGIREMICNPTKEHASKVLSKTADQLIHDIYNFFKMSPNRQKSYAEFQKFVDVDTHRILKPSQTRWLSVAQCVGRILEQYPALVLFFTAEASDKSSLQAVRILKALNFTYVKATLEFCDYVLGDLTGLNFIFQWNGFQLHRLVTEVERVVKILCQNFRKPIENLTDINVDDESRWLPLNKVYPGILAEEFMKLMLPHERESSQRRCREAVRQILQRIDLPDPVLKALKDVNHVKILDASADHHSNAGLPDDSQTPIEHELQTYIQIEMNKRFSNIEANHRLAAATFLDPRFKRVAFTNPAMADQVQSRLITEMCSIKAGETESGSDPDEPGPSSSESTYVQLDT</sequence>
<dbReference type="PANTHER" id="PTHR37162">
    <property type="entry name" value="HAT FAMILY DIMERISATION DOMAINCONTAINING PROTEIN-RELATED"/>
    <property type="match status" value="1"/>
</dbReference>
<evidence type="ECO:0000313" key="3">
    <source>
        <dbReference type="Proteomes" id="UP001292094"/>
    </source>
</evidence>
<accession>A0AAE1PFJ7</accession>
<protein>
    <submittedName>
        <fullName evidence="2">Uncharacterized protein</fullName>
    </submittedName>
</protein>
<organism evidence="2 3">
    <name type="scientific">Petrolisthes manimaculis</name>
    <dbReference type="NCBI Taxonomy" id="1843537"/>
    <lineage>
        <taxon>Eukaryota</taxon>
        <taxon>Metazoa</taxon>
        <taxon>Ecdysozoa</taxon>
        <taxon>Arthropoda</taxon>
        <taxon>Crustacea</taxon>
        <taxon>Multicrustacea</taxon>
        <taxon>Malacostraca</taxon>
        <taxon>Eumalacostraca</taxon>
        <taxon>Eucarida</taxon>
        <taxon>Decapoda</taxon>
        <taxon>Pleocyemata</taxon>
        <taxon>Anomura</taxon>
        <taxon>Galatheoidea</taxon>
        <taxon>Porcellanidae</taxon>
        <taxon>Petrolisthes</taxon>
    </lineage>
</organism>
<evidence type="ECO:0000313" key="2">
    <source>
        <dbReference type="EMBL" id="KAK4307126.1"/>
    </source>
</evidence>
<dbReference type="InterPro" id="IPR012337">
    <property type="entry name" value="RNaseH-like_sf"/>
</dbReference>
<dbReference type="PANTHER" id="PTHR37162:SF1">
    <property type="entry name" value="BED-TYPE DOMAIN-CONTAINING PROTEIN"/>
    <property type="match status" value="1"/>
</dbReference>
<gene>
    <name evidence="2" type="ORF">Pmani_021085</name>
</gene>
<keyword evidence="3" id="KW-1185">Reference proteome</keyword>
<reference evidence="2" key="1">
    <citation type="submission" date="2023-11" db="EMBL/GenBank/DDBJ databases">
        <title>Genome assemblies of two species of porcelain crab, Petrolisthes cinctipes and Petrolisthes manimaculis (Anomura: Porcellanidae).</title>
        <authorList>
            <person name="Angst P."/>
        </authorList>
    </citation>
    <scope>NUCLEOTIDE SEQUENCE</scope>
    <source>
        <strain evidence="2">PB745_02</strain>
        <tissue evidence="2">Gill</tissue>
    </source>
</reference>
<dbReference type="AlphaFoldDB" id="A0AAE1PFJ7"/>